<reference evidence="4" key="1">
    <citation type="journal article" date="2019" name="Int. J. Syst. Evol. Microbiol.">
        <title>The Global Catalogue of Microorganisms (GCM) 10K type strain sequencing project: providing services to taxonomists for standard genome sequencing and annotation.</title>
        <authorList>
            <consortium name="The Broad Institute Genomics Platform"/>
            <consortium name="The Broad Institute Genome Sequencing Center for Infectious Disease"/>
            <person name="Wu L."/>
            <person name="Ma J."/>
        </authorList>
    </citation>
    <scope>NUCLEOTIDE SEQUENCE [LARGE SCALE GENOMIC DNA]</scope>
    <source>
        <strain evidence="4">CGMCC 1.16306</strain>
    </source>
</reference>
<dbReference type="InterPro" id="IPR002201">
    <property type="entry name" value="Glyco_trans_9"/>
</dbReference>
<proteinExistence type="predicted"/>
<dbReference type="SUPFAM" id="SSF53756">
    <property type="entry name" value="UDP-Glycosyltransferase/glycogen phosphorylase"/>
    <property type="match status" value="1"/>
</dbReference>
<sequence>MIGDVLTSSILFEALKKKFPEATLHYLVNTHTFPVVENHPHIDKFVFFTPEIESNYLRFFKFLKNINAENYDVVIDVYGKLSSKFISFRSGAPISIAYKKKNTSFIYSHNIKRSKKPKYNTSLAIENRLKLLKPLGVEFTEVVPKIYLTSEEIDTASKTLEEYKIISSKPLFMISVLGSTDQKTYPPKYMAKVLDMIIEQKPDSQLLFNYIPNQKKQAKQLFELCSKETQNRIYFDLYGKNLREFMALTSHCDALIGNEGGAVNMAKALQIPTFIIFSPHLNKENWFHGNDTTKNVAVHLSDFIKHTKEDMNEARKEATPYYKKFKPELFQDQLIQFIEKV</sequence>
<keyword evidence="1" id="KW-0328">Glycosyltransferase</keyword>
<dbReference type="Gene3D" id="3.40.50.2000">
    <property type="entry name" value="Glycogen Phosphorylase B"/>
    <property type="match status" value="2"/>
</dbReference>
<evidence type="ECO:0000256" key="2">
    <source>
        <dbReference type="ARBA" id="ARBA00022679"/>
    </source>
</evidence>
<keyword evidence="2" id="KW-0808">Transferase</keyword>
<accession>A0ABW2MXA6</accession>
<dbReference type="Pfam" id="PF01075">
    <property type="entry name" value="Glyco_transf_9"/>
    <property type="match status" value="1"/>
</dbReference>
<dbReference type="PANTHER" id="PTHR30160">
    <property type="entry name" value="TETRAACYLDISACCHARIDE 4'-KINASE-RELATED"/>
    <property type="match status" value="1"/>
</dbReference>
<dbReference type="RefSeq" id="WP_380218112.1">
    <property type="nucleotide sequence ID" value="NZ_JBHTBN010000005.1"/>
</dbReference>
<evidence type="ECO:0000256" key="1">
    <source>
        <dbReference type="ARBA" id="ARBA00022676"/>
    </source>
</evidence>
<protein>
    <submittedName>
        <fullName evidence="3">Glycosyltransferase family 9 protein</fullName>
    </submittedName>
</protein>
<name>A0ABW2MXA6_9FLAO</name>
<dbReference type="PANTHER" id="PTHR30160:SF7">
    <property type="entry name" value="ADP-HEPTOSE--LPS HEPTOSYLTRANSFERASE 2"/>
    <property type="match status" value="1"/>
</dbReference>
<dbReference type="InterPro" id="IPR051199">
    <property type="entry name" value="LPS_LOS_Heptosyltrfase"/>
</dbReference>
<dbReference type="EMBL" id="JBHTBN010000005">
    <property type="protein sequence ID" value="MFC7358215.1"/>
    <property type="molecule type" value="Genomic_DNA"/>
</dbReference>
<organism evidence="3 4">
    <name type="scientific">Jejudonia soesokkakensis</name>
    <dbReference type="NCBI Taxonomy" id="1323432"/>
    <lineage>
        <taxon>Bacteria</taxon>
        <taxon>Pseudomonadati</taxon>
        <taxon>Bacteroidota</taxon>
        <taxon>Flavobacteriia</taxon>
        <taxon>Flavobacteriales</taxon>
        <taxon>Flavobacteriaceae</taxon>
        <taxon>Jejudonia</taxon>
    </lineage>
</organism>
<gene>
    <name evidence="3" type="ORF">ACFQO1_10975</name>
</gene>
<dbReference type="CDD" id="cd03789">
    <property type="entry name" value="GT9_LPS_heptosyltransferase"/>
    <property type="match status" value="1"/>
</dbReference>
<dbReference type="Proteomes" id="UP001596415">
    <property type="component" value="Unassembled WGS sequence"/>
</dbReference>
<comment type="caution">
    <text evidence="3">The sequence shown here is derived from an EMBL/GenBank/DDBJ whole genome shotgun (WGS) entry which is preliminary data.</text>
</comment>
<keyword evidence="4" id="KW-1185">Reference proteome</keyword>
<evidence type="ECO:0000313" key="3">
    <source>
        <dbReference type="EMBL" id="MFC7358215.1"/>
    </source>
</evidence>
<evidence type="ECO:0000313" key="4">
    <source>
        <dbReference type="Proteomes" id="UP001596415"/>
    </source>
</evidence>